<dbReference type="SUPFAM" id="SSF56770">
    <property type="entry name" value="HydA/Nqo6-like"/>
    <property type="match status" value="1"/>
</dbReference>
<protein>
    <submittedName>
        <fullName evidence="1">Ulp1 protease family, C-terminal catalytic domain-containing protein</fullName>
    </submittedName>
</protein>
<evidence type="ECO:0000313" key="1">
    <source>
        <dbReference type="EMBL" id="GJT46197.1"/>
    </source>
</evidence>
<gene>
    <name evidence="1" type="ORF">Tco_0954912</name>
</gene>
<evidence type="ECO:0000313" key="2">
    <source>
        <dbReference type="Proteomes" id="UP001151760"/>
    </source>
</evidence>
<keyword evidence="1" id="KW-0645">Protease</keyword>
<proteinExistence type="predicted"/>
<name>A0ABQ5E5R7_9ASTR</name>
<reference evidence="1" key="1">
    <citation type="journal article" date="2022" name="Int. J. Mol. Sci.">
        <title>Draft Genome of Tanacetum Coccineum: Genomic Comparison of Closely Related Tanacetum-Family Plants.</title>
        <authorList>
            <person name="Yamashiro T."/>
            <person name="Shiraishi A."/>
            <person name="Nakayama K."/>
            <person name="Satake H."/>
        </authorList>
    </citation>
    <scope>NUCLEOTIDE SEQUENCE</scope>
</reference>
<accession>A0ABQ5E5R7</accession>
<dbReference type="GO" id="GO:0008233">
    <property type="term" value="F:peptidase activity"/>
    <property type="evidence" value="ECO:0007669"/>
    <property type="project" value="UniProtKB-KW"/>
</dbReference>
<dbReference type="Proteomes" id="UP001151760">
    <property type="component" value="Unassembled WGS sequence"/>
</dbReference>
<reference evidence="1" key="2">
    <citation type="submission" date="2022-01" db="EMBL/GenBank/DDBJ databases">
        <authorList>
            <person name="Yamashiro T."/>
            <person name="Shiraishi A."/>
            <person name="Satake H."/>
            <person name="Nakayama K."/>
        </authorList>
    </citation>
    <scope>NUCLEOTIDE SEQUENCE</scope>
</reference>
<sequence length="295" mass="33612">MSTFRIKYFDPIYAWVARNLYRDKTRRETLCVLGTRSQSKKIRGIEAKSKLLEAAKLHVHIGLNTYLEKINTRVPISSYELSILNSASNVALEGNWGVRSEARASVGDINGKGLFDSLNKNFDKEPSIYSLIPLIDAACHDTSLVEWNWNMVKCPQQEGTWERGYYVAIAMFELFFQKQSNFPDNIEDIVRATRVYDQMPEPRWVISMGCCANGGGMFLVAHQQPKLSYTVFFNYKRRSTSIRTFFTRGPSKMHSAYGHRISSVFAVPACVGRVVVRLAYFLLSDFCTFTLCAIS</sequence>
<organism evidence="1 2">
    <name type="scientific">Tanacetum coccineum</name>
    <dbReference type="NCBI Taxonomy" id="301880"/>
    <lineage>
        <taxon>Eukaryota</taxon>
        <taxon>Viridiplantae</taxon>
        <taxon>Streptophyta</taxon>
        <taxon>Embryophyta</taxon>
        <taxon>Tracheophyta</taxon>
        <taxon>Spermatophyta</taxon>
        <taxon>Magnoliopsida</taxon>
        <taxon>eudicotyledons</taxon>
        <taxon>Gunneridae</taxon>
        <taxon>Pentapetalae</taxon>
        <taxon>asterids</taxon>
        <taxon>campanulids</taxon>
        <taxon>Asterales</taxon>
        <taxon>Asteraceae</taxon>
        <taxon>Asteroideae</taxon>
        <taxon>Anthemideae</taxon>
        <taxon>Anthemidinae</taxon>
        <taxon>Tanacetum</taxon>
    </lineage>
</organism>
<dbReference type="Gene3D" id="3.40.50.12280">
    <property type="match status" value="1"/>
</dbReference>
<keyword evidence="1" id="KW-0378">Hydrolase</keyword>
<keyword evidence="2" id="KW-1185">Reference proteome</keyword>
<dbReference type="EMBL" id="BQNB010015964">
    <property type="protein sequence ID" value="GJT46197.1"/>
    <property type="molecule type" value="Genomic_DNA"/>
</dbReference>
<dbReference type="GO" id="GO:0006508">
    <property type="term" value="P:proteolysis"/>
    <property type="evidence" value="ECO:0007669"/>
    <property type="project" value="UniProtKB-KW"/>
</dbReference>
<comment type="caution">
    <text evidence="1">The sequence shown here is derived from an EMBL/GenBank/DDBJ whole genome shotgun (WGS) entry which is preliminary data.</text>
</comment>